<dbReference type="InterPro" id="IPR002048">
    <property type="entry name" value="EF_hand_dom"/>
</dbReference>
<gene>
    <name evidence="4" type="ORF">HOLleu_40429</name>
</gene>
<dbReference type="Gene3D" id="1.10.238.10">
    <property type="entry name" value="EF-hand"/>
    <property type="match status" value="1"/>
</dbReference>
<evidence type="ECO:0000256" key="1">
    <source>
        <dbReference type="ARBA" id="ARBA00022837"/>
    </source>
</evidence>
<feature type="chain" id="PRO_5040238707" description="EF-hand domain-containing protein" evidence="2">
    <location>
        <begin position="22"/>
        <end position="144"/>
    </location>
</feature>
<organism evidence="4 5">
    <name type="scientific">Holothuria leucospilota</name>
    <name type="common">Black long sea cucumber</name>
    <name type="synonym">Mertensiothuria leucospilota</name>
    <dbReference type="NCBI Taxonomy" id="206669"/>
    <lineage>
        <taxon>Eukaryota</taxon>
        <taxon>Metazoa</taxon>
        <taxon>Echinodermata</taxon>
        <taxon>Eleutherozoa</taxon>
        <taxon>Echinozoa</taxon>
        <taxon>Holothuroidea</taxon>
        <taxon>Aspidochirotacea</taxon>
        <taxon>Aspidochirotida</taxon>
        <taxon>Holothuriidae</taxon>
        <taxon>Holothuria</taxon>
    </lineage>
</organism>
<feature type="domain" description="EF-hand" evidence="3">
    <location>
        <begin position="64"/>
        <end position="99"/>
    </location>
</feature>
<feature type="signal peptide" evidence="2">
    <location>
        <begin position="1"/>
        <end position="21"/>
    </location>
</feature>
<reference evidence="4" key="1">
    <citation type="submission" date="2021-10" db="EMBL/GenBank/DDBJ databases">
        <title>Tropical sea cucumber genome reveals ecological adaptation and Cuvierian tubules defense mechanism.</title>
        <authorList>
            <person name="Chen T."/>
        </authorList>
    </citation>
    <scope>NUCLEOTIDE SEQUENCE</scope>
    <source>
        <strain evidence="4">Nanhai2018</strain>
        <tissue evidence="4">Muscle</tissue>
    </source>
</reference>
<accession>A0A9Q1BAH9</accession>
<sequence length="144" mass="16308">MSPRFVIYVLAFLTFVAVIEGCDKKSTKPKSNQGRKSREAEAPITFGESGFGLLLRPRNTKEDPKDTQVKELFRRIDTNSDDRIDAAEWVDFSKKTSVWDFVDLYSYTDENDDEAVSLEELLSVEIVEIGSSDEIQENVDVTSS</sequence>
<dbReference type="SUPFAM" id="SSF47473">
    <property type="entry name" value="EF-hand"/>
    <property type="match status" value="1"/>
</dbReference>
<keyword evidence="2" id="KW-0732">Signal</keyword>
<dbReference type="PROSITE" id="PS50222">
    <property type="entry name" value="EF_HAND_2"/>
    <property type="match status" value="1"/>
</dbReference>
<evidence type="ECO:0000313" key="5">
    <source>
        <dbReference type="Proteomes" id="UP001152320"/>
    </source>
</evidence>
<dbReference type="InterPro" id="IPR018247">
    <property type="entry name" value="EF_Hand_1_Ca_BS"/>
</dbReference>
<keyword evidence="1" id="KW-0106">Calcium</keyword>
<dbReference type="Proteomes" id="UP001152320">
    <property type="component" value="Chromosome 22"/>
</dbReference>
<evidence type="ECO:0000313" key="4">
    <source>
        <dbReference type="EMBL" id="KAJ8020751.1"/>
    </source>
</evidence>
<dbReference type="AlphaFoldDB" id="A0A9Q1BAH9"/>
<dbReference type="InterPro" id="IPR011992">
    <property type="entry name" value="EF-hand-dom_pair"/>
</dbReference>
<keyword evidence="5" id="KW-1185">Reference proteome</keyword>
<evidence type="ECO:0000259" key="3">
    <source>
        <dbReference type="PROSITE" id="PS50222"/>
    </source>
</evidence>
<proteinExistence type="predicted"/>
<protein>
    <recommendedName>
        <fullName evidence="3">EF-hand domain-containing protein</fullName>
    </recommendedName>
</protein>
<name>A0A9Q1BAH9_HOLLE</name>
<evidence type="ECO:0000256" key="2">
    <source>
        <dbReference type="SAM" id="SignalP"/>
    </source>
</evidence>
<comment type="caution">
    <text evidence="4">The sequence shown here is derived from an EMBL/GenBank/DDBJ whole genome shotgun (WGS) entry which is preliminary data.</text>
</comment>
<dbReference type="PROSITE" id="PS00018">
    <property type="entry name" value="EF_HAND_1"/>
    <property type="match status" value="1"/>
</dbReference>
<dbReference type="EMBL" id="JAIZAY010000022">
    <property type="protein sequence ID" value="KAJ8020751.1"/>
    <property type="molecule type" value="Genomic_DNA"/>
</dbReference>
<dbReference type="GO" id="GO:0005509">
    <property type="term" value="F:calcium ion binding"/>
    <property type="evidence" value="ECO:0007669"/>
    <property type="project" value="InterPro"/>
</dbReference>